<accession>A0A495X674</accession>
<organism evidence="1 2">
    <name type="scientific">Saccharothrix variisporea</name>
    <dbReference type="NCBI Taxonomy" id="543527"/>
    <lineage>
        <taxon>Bacteria</taxon>
        <taxon>Bacillati</taxon>
        <taxon>Actinomycetota</taxon>
        <taxon>Actinomycetes</taxon>
        <taxon>Pseudonocardiales</taxon>
        <taxon>Pseudonocardiaceae</taxon>
        <taxon>Saccharothrix</taxon>
    </lineage>
</organism>
<comment type="caution">
    <text evidence="1">The sequence shown here is derived from an EMBL/GenBank/DDBJ whole genome shotgun (WGS) entry which is preliminary data.</text>
</comment>
<proteinExistence type="predicted"/>
<sequence length="140" mass="15245">MGFHLEVAYRNDQTMTELRSEDDVDRFLRELRSAGPDHTAATVYAIDPDDDSDFPDHELTVGVDAARNVGAVRYSGELGTWYSQGTTANPQGVRFAYFGNAHDFPPDAEVPLADVRAAVVDLLISGGARSAALSWQEAVE</sequence>
<reference evidence="1 2" key="1">
    <citation type="submission" date="2018-10" db="EMBL/GenBank/DDBJ databases">
        <title>Sequencing the genomes of 1000 actinobacteria strains.</title>
        <authorList>
            <person name="Klenk H.-P."/>
        </authorList>
    </citation>
    <scope>NUCLEOTIDE SEQUENCE [LARGE SCALE GENOMIC DNA]</scope>
    <source>
        <strain evidence="1 2">DSM 43911</strain>
    </source>
</reference>
<protein>
    <submittedName>
        <fullName evidence="1">Immunity protein Imm1 of predicted polymorphic toxin system</fullName>
    </submittedName>
</protein>
<dbReference type="Pfam" id="PF14430">
    <property type="entry name" value="Imm1"/>
    <property type="match status" value="1"/>
</dbReference>
<evidence type="ECO:0000313" key="2">
    <source>
        <dbReference type="Proteomes" id="UP000272729"/>
    </source>
</evidence>
<dbReference type="InterPro" id="IPR025680">
    <property type="entry name" value="DddI"/>
</dbReference>
<evidence type="ECO:0000313" key="1">
    <source>
        <dbReference type="EMBL" id="RKT69492.1"/>
    </source>
</evidence>
<keyword evidence="2" id="KW-1185">Reference proteome</keyword>
<dbReference type="Proteomes" id="UP000272729">
    <property type="component" value="Unassembled WGS sequence"/>
</dbReference>
<dbReference type="EMBL" id="RBXR01000001">
    <property type="protein sequence ID" value="RKT69492.1"/>
    <property type="molecule type" value="Genomic_DNA"/>
</dbReference>
<gene>
    <name evidence="1" type="ORF">DFJ66_2722</name>
</gene>
<name>A0A495X674_9PSEU</name>
<dbReference type="RefSeq" id="WP_121221279.1">
    <property type="nucleotide sequence ID" value="NZ_JBIUBA010000002.1"/>
</dbReference>
<dbReference type="AlphaFoldDB" id="A0A495X674"/>